<evidence type="ECO:0000256" key="6">
    <source>
        <dbReference type="ARBA" id="ARBA00022989"/>
    </source>
</evidence>
<evidence type="ECO:0000259" key="9">
    <source>
        <dbReference type="Pfam" id="PF13231"/>
    </source>
</evidence>
<feature type="domain" description="Glycosyltransferase RgtA/B/C/D-like" evidence="9">
    <location>
        <begin position="68"/>
        <end position="201"/>
    </location>
</feature>
<keyword evidence="4" id="KW-0808">Transferase</keyword>
<feature type="transmembrane region" description="Helical" evidence="8">
    <location>
        <begin position="88"/>
        <end position="107"/>
    </location>
</feature>
<feature type="transmembrane region" description="Helical" evidence="8">
    <location>
        <begin position="139"/>
        <end position="158"/>
    </location>
</feature>
<evidence type="ECO:0000313" key="10">
    <source>
        <dbReference type="EMBL" id="GAF84936.1"/>
    </source>
</evidence>
<evidence type="ECO:0000256" key="3">
    <source>
        <dbReference type="ARBA" id="ARBA00022676"/>
    </source>
</evidence>
<dbReference type="EMBL" id="BARS01004941">
    <property type="protein sequence ID" value="GAF84936.1"/>
    <property type="molecule type" value="Genomic_DNA"/>
</dbReference>
<dbReference type="AlphaFoldDB" id="X0TC97"/>
<comment type="subcellular location">
    <subcellularLocation>
        <location evidence="1">Cell membrane</location>
        <topology evidence="1">Multi-pass membrane protein</topology>
    </subcellularLocation>
</comment>
<evidence type="ECO:0000256" key="1">
    <source>
        <dbReference type="ARBA" id="ARBA00004651"/>
    </source>
</evidence>
<dbReference type="InterPro" id="IPR050297">
    <property type="entry name" value="LipidA_mod_glycosyltrf_83"/>
</dbReference>
<gene>
    <name evidence="10" type="ORF">S01H1_09671</name>
</gene>
<feature type="transmembrane region" description="Helical" evidence="8">
    <location>
        <begin position="114"/>
        <end position="133"/>
    </location>
</feature>
<accession>X0TC97</accession>
<reference evidence="10" key="1">
    <citation type="journal article" date="2014" name="Front. Microbiol.">
        <title>High frequency of phylogenetically diverse reductive dehalogenase-homologous genes in deep subseafloor sedimentary metagenomes.</title>
        <authorList>
            <person name="Kawai M."/>
            <person name="Futagami T."/>
            <person name="Toyoda A."/>
            <person name="Takaki Y."/>
            <person name="Nishi S."/>
            <person name="Hori S."/>
            <person name="Arai W."/>
            <person name="Tsubouchi T."/>
            <person name="Morono Y."/>
            <person name="Uchiyama I."/>
            <person name="Ito T."/>
            <person name="Fujiyama A."/>
            <person name="Inagaki F."/>
            <person name="Takami H."/>
        </authorList>
    </citation>
    <scope>NUCLEOTIDE SEQUENCE</scope>
    <source>
        <strain evidence="10">Expedition CK06-06</strain>
    </source>
</reference>
<keyword evidence="5 8" id="KW-0812">Transmembrane</keyword>
<feature type="transmembrane region" description="Helical" evidence="8">
    <location>
        <begin position="170"/>
        <end position="198"/>
    </location>
</feature>
<feature type="non-terminal residue" evidence="10">
    <location>
        <position position="208"/>
    </location>
</feature>
<dbReference type="GO" id="GO:0008610">
    <property type="term" value="P:lipid biosynthetic process"/>
    <property type="evidence" value="ECO:0007669"/>
    <property type="project" value="UniProtKB-ARBA"/>
</dbReference>
<dbReference type="PANTHER" id="PTHR33908:SF11">
    <property type="entry name" value="MEMBRANE PROTEIN"/>
    <property type="match status" value="1"/>
</dbReference>
<dbReference type="GO" id="GO:0016763">
    <property type="term" value="F:pentosyltransferase activity"/>
    <property type="evidence" value="ECO:0007669"/>
    <property type="project" value="TreeGrafter"/>
</dbReference>
<name>X0TC97_9ZZZZ</name>
<comment type="caution">
    <text evidence="10">The sequence shown here is derived from an EMBL/GenBank/DDBJ whole genome shotgun (WGS) entry which is preliminary data.</text>
</comment>
<sequence>MLPPTRETSARTALTVALLGLVLLSFALRIYQLDGQSLWGDEAWSLFHATRQSVSDVLRSAHDDGVVPPAYYLILHSWIPAVGQSEFAIRYMSVLYGVLAVPALFALGHRLGGMGTGIIAALLQTLSPFHVYYSQETRMYAQMTFLIILSTYFFWRLFTETASRAWKMWACYAVASALAVNSHYFAWYVILAHALLWLGDLTWRRLAA</sequence>
<dbReference type="PANTHER" id="PTHR33908">
    <property type="entry name" value="MANNOSYLTRANSFERASE YKCB-RELATED"/>
    <property type="match status" value="1"/>
</dbReference>
<keyword evidence="3" id="KW-0328">Glycosyltransferase</keyword>
<evidence type="ECO:0000256" key="8">
    <source>
        <dbReference type="SAM" id="Phobius"/>
    </source>
</evidence>
<keyword evidence="2" id="KW-1003">Cell membrane</keyword>
<protein>
    <recommendedName>
        <fullName evidence="9">Glycosyltransferase RgtA/B/C/D-like domain-containing protein</fullName>
    </recommendedName>
</protein>
<dbReference type="InterPro" id="IPR038731">
    <property type="entry name" value="RgtA/B/C-like"/>
</dbReference>
<evidence type="ECO:0000256" key="7">
    <source>
        <dbReference type="ARBA" id="ARBA00023136"/>
    </source>
</evidence>
<feature type="transmembrane region" description="Helical" evidence="8">
    <location>
        <begin position="12"/>
        <end position="31"/>
    </location>
</feature>
<evidence type="ECO:0000256" key="5">
    <source>
        <dbReference type="ARBA" id="ARBA00022692"/>
    </source>
</evidence>
<keyword evidence="6 8" id="KW-1133">Transmembrane helix</keyword>
<proteinExistence type="predicted"/>
<dbReference type="Pfam" id="PF13231">
    <property type="entry name" value="PMT_2"/>
    <property type="match status" value="1"/>
</dbReference>
<keyword evidence="7 8" id="KW-0472">Membrane</keyword>
<evidence type="ECO:0000256" key="2">
    <source>
        <dbReference type="ARBA" id="ARBA00022475"/>
    </source>
</evidence>
<dbReference type="GO" id="GO:0005886">
    <property type="term" value="C:plasma membrane"/>
    <property type="evidence" value="ECO:0007669"/>
    <property type="project" value="UniProtKB-SubCell"/>
</dbReference>
<evidence type="ECO:0000256" key="4">
    <source>
        <dbReference type="ARBA" id="ARBA00022679"/>
    </source>
</evidence>
<organism evidence="10">
    <name type="scientific">marine sediment metagenome</name>
    <dbReference type="NCBI Taxonomy" id="412755"/>
    <lineage>
        <taxon>unclassified sequences</taxon>
        <taxon>metagenomes</taxon>
        <taxon>ecological metagenomes</taxon>
    </lineage>
</organism>